<gene>
    <name evidence="3" type="ORF">BC938DRAFT_473450</name>
</gene>
<name>A0A433Q3X5_9FUNG</name>
<dbReference type="GO" id="GO:0051231">
    <property type="term" value="P:spindle elongation"/>
    <property type="evidence" value="ECO:0007669"/>
    <property type="project" value="TreeGrafter"/>
</dbReference>
<evidence type="ECO:0000259" key="2">
    <source>
        <dbReference type="PROSITE" id="PS50067"/>
    </source>
</evidence>
<keyword evidence="1" id="KW-0505">Motor protein</keyword>
<evidence type="ECO:0000313" key="4">
    <source>
        <dbReference type="Proteomes" id="UP000274822"/>
    </source>
</evidence>
<proteinExistence type="inferred from homology"/>
<dbReference type="PANTHER" id="PTHR47969:SF9">
    <property type="entry name" value="KINESIN-LIKE PROTEIN"/>
    <property type="match status" value="1"/>
</dbReference>
<accession>A0A433Q3X5</accession>
<dbReference type="GO" id="GO:0003777">
    <property type="term" value="F:microtubule motor activity"/>
    <property type="evidence" value="ECO:0007669"/>
    <property type="project" value="InterPro"/>
</dbReference>
<dbReference type="InterPro" id="IPR036961">
    <property type="entry name" value="Kinesin_motor_dom_sf"/>
</dbReference>
<dbReference type="InterPro" id="IPR027417">
    <property type="entry name" value="P-loop_NTPase"/>
</dbReference>
<dbReference type="InterPro" id="IPR001752">
    <property type="entry name" value="Kinesin_motor_dom"/>
</dbReference>
<dbReference type="Pfam" id="PF00225">
    <property type="entry name" value="Kinesin"/>
    <property type="match status" value="1"/>
</dbReference>
<dbReference type="Gene3D" id="3.40.850.10">
    <property type="entry name" value="Kinesin motor domain"/>
    <property type="match status" value="1"/>
</dbReference>
<sequence>MATPNYKVKVVCRVRPFLKHESPDTSVQRYSNTGAVVLIVEGLGGSREMQLEIFQNDVRPLVEHVFGGLDATIFAYGVTGSGKTHTMQGADIDPGIIPRTVRLLFEKRRRSKKSVEFKVSYMEIYKESVFDLFIPRDLVGFSVQSPAGLPIREDGSRNIFVANLSEVCIAFH</sequence>
<dbReference type="GO" id="GO:0008017">
    <property type="term" value="F:microtubule binding"/>
    <property type="evidence" value="ECO:0007669"/>
    <property type="project" value="InterPro"/>
</dbReference>
<feature type="domain" description="Kinesin motor" evidence="2">
    <location>
        <begin position="7"/>
        <end position="172"/>
    </location>
</feature>
<organism evidence="3 4">
    <name type="scientific">Jimgerdemannia flammicorona</name>
    <dbReference type="NCBI Taxonomy" id="994334"/>
    <lineage>
        <taxon>Eukaryota</taxon>
        <taxon>Fungi</taxon>
        <taxon>Fungi incertae sedis</taxon>
        <taxon>Mucoromycota</taxon>
        <taxon>Mucoromycotina</taxon>
        <taxon>Endogonomycetes</taxon>
        <taxon>Endogonales</taxon>
        <taxon>Endogonaceae</taxon>
        <taxon>Jimgerdemannia</taxon>
    </lineage>
</organism>
<dbReference type="SUPFAM" id="SSF52540">
    <property type="entry name" value="P-loop containing nucleoside triphosphate hydrolases"/>
    <property type="match status" value="1"/>
</dbReference>
<comment type="similarity">
    <text evidence="1">Belongs to the TRAFAC class myosin-kinesin ATPase superfamily. Kinesin family.</text>
</comment>
<keyword evidence="3" id="KW-0378">Hydrolase</keyword>
<dbReference type="SMART" id="SM00129">
    <property type="entry name" value="KISc"/>
    <property type="match status" value="1"/>
</dbReference>
<keyword evidence="1" id="KW-0547">Nucleotide-binding</keyword>
<evidence type="ECO:0000313" key="3">
    <source>
        <dbReference type="EMBL" id="RUS24521.1"/>
    </source>
</evidence>
<dbReference type="GO" id="GO:0005875">
    <property type="term" value="C:microtubule associated complex"/>
    <property type="evidence" value="ECO:0007669"/>
    <property type="project" value="TreeGrafter"/>
</dbReference>
<dbReference type="PROSITE" id="PS50067">
    <property type="entry name" value="KINESIN_MOTOR_2"/>
    <property type="match status" value="1"/>
</dbReference>
<dbReference type="GO" id="GO:0016787">
    <property type="term" value="F:hydrolase activity"/>
    <property type="evidence" value="ECO:0007669"/>
    <property type="project" value="UniProtKB-KW"/>
</dbReference>
<dbReference type="GO" id="GO:0007052">
    <property type="term" value="P:mitotic spindle organization"/>
    <property type="evidence" value="ECO:0007669"/>
    <property type="project" value="TreeGrafter"/>
</dbReference>
<dbReference type="PANTHER" id="PTHR47969">
    <property type="entry name" value="CHROMOSOME-ASSOCIATED KINESIN KIF4A-RELATED"/>
    <property type="match status" value="1"/>
</dbReference>
<keyword evidence="4" id="KW-1185">Reference proteome</keyword>
<comment type="caution">
    <text evidence="3">The sequence shown here is derived from an EMBL/GenBank/DDBJ whole genome shotgun (WGS) entry which is preliminary data.</text>
</comment>
<feature type="binding site" evidence="1">
    <location>
        <begin position="77"/>
        <end position="84"/>
    </location>
    <ligand>
        <name>ATP</name>
        <dbReference type="ChEBI" id="CHEBI:30616"/>
    </ligand>
</feature>
<dbReference type="GO" id="GO:0005524">
    <property type="term" value="F:ATP binding"/>
    <property type="evidence" value="ECO:0007669"/>
    <property type="project" value="UniProtKB-UniRule"/>
</dbReference>
<reference evidence="3 4" key="1">
    <citation type="journal article" date="2018" name="New Phytol.">
        <title>Phylogenomics of Endogonaceae and evolution of mycorrhizas within Mucoromycota.</title>
        <authorList>
            <person name="Chang Y."/>
            <person name="Desiro A."/>
            <person name="Na H."/>
            <person name="Sandor L."/>
            <person name="Lipzen A."/>
            <person name="Clum A."/>
            <person name="Barry K."/>
            <person name="Grigoriev I.V."/>
            <person name="Martin F.M."/>
            <person name="Stajich J.E."/>
            <person name="Smith M.E."/>
            <person name="Bonito G."/>
            <person name="Spatafora J.W."/>
        </authorList>
    </citation>
    <scope>NUCLEOTIDE SEQUENCE [LARGE SCALE GENOMIC DNA]</scope>
    <source>
        <strain evidence="3 4">AD002</strain>
    </source>
</reference>
<dbReference type="Proteomes" id="UP000274822">
    <property type="component" value="Unassembled WGS sequence"/>
</dbReference>
<dbReference type="EMBL" id="RBNJ01015747">
    <property type="protein sequence ID" value="RUS24521.1"/>
    <property type="molecule type" value="Genomic_DNA"/>
</dbReference>
<dbReference type="AlphaFoldDB" id="A0A433Q3X5"/>
<protein>
    <submittedName>
        <fullName evidence="3">P-loop containing nucleoside triphosphate hydrolase protein</fullName>
    </submittedName>
</protein>
<keyword evidence="1" id="KW-0067">ATP-binding</keyword>
<dbReference type="InterPro" id="IPR027640">
    <property type="entry name" value="Kinesin-like_fam"/>
</dbReference>
<evidence type="ECO:0000256" key="1">
    <source>
        <dbReference type="PROSITE-ProRule" id="PRU00283"/>
    </source>
</evidence>
<dbReference type="GO" id="GO:0007018">
    <property type="term" value="P:microtubule-based movement"/>
    <property type="evidence" value="ECO:0007669"/>
    <property type="project" value="InterPro"/>
</dbReference>